<evidence type="ECO:0000256" key="3">
    <source>
        <dbReference type="ARBA" id="ARBA00022475"/>
    </source>
</evidence>
<evidence type="ECO:0000256" key="4">
    <source>
        <dbReference type="ARBA" id="ARBA00022692"/>
    </source>
</evidence>
<evidence type="ECO:0000313" key="11">
    <source>
        <dbReference type="Proteomes" id="UP000273145"/>
    </source>
</evidence>
<evidence type="ECO:0000313" key="10">
    <source>
        <dbReference type="EMBL" id="AZK47477.1"/>
    </source>
</evidence>
<dbReference type="RefSeq" id="WP_125083503.1">
    <property type="nucleotide sequence ID" value="NZ_CP034248.1"/>
</dbReference>
<feature type="transmembrane region" description="Helical" evidence="7">
    <location>
        <begin position="69"/>
        <end position="89"/>
    </location>
</feature>
<comment type="similarity">
    <text evidence="2">Belongs to the UPF0702 family.</text>
</comment>
<evidence type="ECO:0000256" key="2">
    <source>
        <dbReference type="ARBA" id="ARBA00006448"/>
    </source>
</evidence>
<feature type="transmembrane region" description="Helical" evidence="7">
    <location>
        <begin position="41"/>
        <end position="57"/>
    </location>
</feature>
<evidence type="ECO:0000256" key="7">
    <source>
        <dbReference type="SAM" id="Phobius"/>
    </source>
</evidence>
<evidence type="ECO:0000256" key="1">
    <source>
        <dbReference type="ARBA" id="ARBA00004651"/>
    </source>
</evidence>
<dbReference type="Proteomes" id="UP000273145">
    <property type="component" value="Chromosome"/>
</dbReference>
<sequence>MDFFQSNESLTVLEWILRALLSFAFLLVVTKFMGQRSISQLRLLDFIIALVLGNIIAHPLSDEKVGMKGSFVTALVLTMLYVSATWLSLKWPKLKRFLHPKPITLIHKGRIQYDQLTKARISIEYLFSELRKEKVEDIQKVALALWEPGGIVSVFMDTPHQPVTPSDLNLRTEPLTLTRPIIVEGNVDMTLLKEMGKDVEWLQDQIRLSNSNIRDVILATVSYGGHVKVFSGKQLG</sequence>
<feature type="domain" description="YetF C-terminal" evidence="8">
    <location>
        <begin position="90"/>
        <end position="221"/>
    </location>
</feature>
<protein>
    <submittedName>
        <fullName evidence="10">DUF421 domain-containing protein</fullName>
    </submittedName>
</protein>
<gene>
    <name evidence="10" type="ORF">EIM92_16030</name>
</gene>
<dbReference type="GO" id="GO:0005886">
    <property type="term" value="C:plasma membrane"/>
    <property type="evidence" value="ECO:0007669"/>
    <property type="project" value="UniProtKB-SubCell"/>
</dbReference>
<evidence type="ECO:0000256" key="6">
    <source>
        <dbReference type="ARBA" id="ARBA00023136"/>
    </source>
</evidence>
<dbReference type="AlphaFoldDB" id="A0A3S8RXL5"/>
<feature type="domain" description="YetF-like N-terminal transmembrane" evidence="9">
    <location>
        <begin position="13"/>
        <end position="81"/>
    </location>
</feature>
<feature type="transmembrane region" description="Helical" evidence="7">
    <location>
        <begin position="12"/>
        <end position="29"/>
    </location>
</feature>
<accession>A0A3S8RXL5</accession>
<evidence type="ECO:0000256" key="5">
    <source>
        <dbReference type="ARBA" id="ARBA00022989"/>
    </source>
</evidence>
<dbReference type="KEGG" id="plen:EIM92_16030"/>
<dbReference type="InterPro" id="IPR007353">
    <property type="entry name" value="DUF421"/>
</dbReference>
<keyword evidence="3" id="KW-1003">Cell membrane</keyword>
<dbReference type="EMBL" id="CP034248">
    <property type="protein sequence ID" value="AZK47477.1"/>
    <property type="molecule type" value="Genomic_DNA"/>
</dbReference>
<keyword evidence="11" id="KW-1185">Reference proteome</keyword>
<dbReference type="Gene3D" id="3.30.240.20">
    <property type="entry name" value="bsu07140 like domains"/>
    <property type="match status" value="2"/>
</dbReference>
<evidence type="ECO:0000259" key="9">
    <source>
        <dbReference type="Pfam" id="PF20730"/>
    </source>
</evidence>
<reference evidence="10 11" key="1">
    <citation type="submission" date="2018-11" db="EMBL/GenBank/DDBJ databases">
        <title>Genome sequencing of Paenibacillus lentus DSM25539(T).</title>
        <authorList>
            <person name="Kook J.-K."/>
            <person name="Park S.-N."/>
            <person name="Lim Y.K."/>
        </authorList>
    </citation>
    <scope>NUCLEOTIDE SEQUENCE [LARGE SCALE GENOMIC DNA]</scope>
    <source>
        <strain evidence="10 11">DSM 25539</strain>
    </source>
</reference>
<evidence type="ECO:0000259" key="8">
    <source>
        <dbReference type="Pfam" id="PF04239"/>
    </source>
</evidence>
<dbReference type="PANTHER" id="PTHR34582">
    <property type="entry name" value="UPF0702 TRANSMEMBRANE PROTEIN YCAP"/>
    <property type="match status" value="1"/>
</dbReference>
<dbReference type="Pfam" id="PF04239">
    <property type="entry name" value="DUF421"/>
    <property type="match status" value="1"/>
</dbReference>
<dbReference type="InterPro" id="IPR048454">
    <property type="entry name" value="YetF_N"/>
</dbReference>
<organism evidence="10 11">
    <name type="scientific">Paenibacillus lentus</name>
    <dbReference type="NCBI Taxonomy" id="1338368"/>
    <lineage>
        <taxon>Bacteria</taxon>
        <taxon>Bacillati</taxon>
        <taxon>Bacillota</taxon>
        <taxon>Bacilli</taxon>
        <taxon>Bacillales</taxon>
        <taxon>Paenibacillaceae</taxon>
        <taxon>Paenibacillus</taxon>
    </lineage>
</organism>
<keyword evidence="4 7" id="KW-0812">Transmembrane</keyword>
<proteinExistence type="inferred from homology"/>
<name>A0A3S8RXL5_9BACL</name>
<dbReference type="OrthoDB" id="1899680at2"/>
<comment type="subcellular location">
    <subcellularLocation>
        <location evidence="1">Cell membrane</location>
        <topology evidence="1">Multi-pass membrane protein</topology>
    </subcellularLocation>
</comment>
<keyword evidence="6 7" id="KW-0472">Membrane</keyword>
<keyword evidence="5 7" id="KW-1133">Transmembrane helix</keyword>
<dbReference type="PANTHER" id="PTHR34582:SF5">
    <property type="entry name" value="UPF0702 TRANSMEMBRANE PROTEIN YETF"/>
    <property type="match status" value="1"/>
</dbReference>
<dbReference type="InterPro" id="IPR023090">
    <property type="entry name" value="UPF0702_alpha/beta_dom_sf"/>
</dbReference>
<dbReference type="Pfam" id="PF20730">
    <property type="entry name" value="YetF_N"/>
    <property type="match status" value="1"/>
</dbReference>